<keyword evidence="2" id="KW-1185">Reference proteome</keyword>
<sequence>MERKPEFLAFDGKRLIGKEFDEIVIDPLWSFKGDSSIFLLLACSVLVFAMGLITLIVSPRDIVPYVSTRRNWDDRGWDNGQRGWDDRQLGYECGQIRWNDDDYVAKDDAAFEVITFIVFVLALLAIHVWTYMIVYRCYQLFVAKRKTARLLTHQVPSFPNPLYEKVPETKPILKDVVP</sequence>
<reference evidence="3" key="1">
    <citation type="submission" date="2022-11" db="UniProtKB">
        <authorList>
            <consortium name="WormBaseParasite"/>
        </authorList>
    </citation>
    <scope>IDENTIFICATION</scope>
</reference>
<protein>
    <submittedName>
        <fullName evidence="3">Uncharacterized protein</fullName>
    </submittedName>
</protein>
<dbReference type="Proteomes" id="UP000887578">
    <property type="component" value="Unplaced"/>
</dbReference>
<dbReference type="WBParaSite" id="PDA_v2.g7690.t1">
    <property type="protein sequence ID" value="PDA_v2.g7690.t1"/>
    <property type="gene ID" value="PDA_v2.g7690"/>
</dbReference>
<accession>A0A914QU83</accession>
<organism evidence="2 3">
    <name type="scientific">Panagrolaimus davidi</name>
    <dbReference type="NCBI Taxonomy" id="227884"/>
    <lineage>
        <taxon>Eukaryota</taxon>
        <taxon>Metazoa</taxon>
        <taxon>Ecdysozoa</taxon>
        <taxon>Nematoda</taxon>
        <taxon>Chromadorea</taxon>
        <taxon>Rhabditida</taxon>
        <taxon>Tylenchina</taxon>
        <taxon>Panagrolaimomorpha</taxon>
        <taxon>Panagrolaimoidea</taxon>
        <taxon>Panagrolaimidae</taxon>
        <taxon>Panagrolaimus</taxon>
    </lineage>
</organism>
<evidence type="ECO:0000256" key="1">
    <source>
        <dbReference type="SAM" id="Phobius"/>
    </source>
</evidence>
<keyword evidence="1" id="KW-0812">Transmembrane</keyword>
<keyword evidence="1" id="KW-1133">Transmembrane helix</keyword>
<dbReference type="AlphaFoldDB" id="A0A914QU83"/>
<feature type="transmembrane region" description="Helical" evidence="1">
    <location>
        <begin position="113"/>
        <end position="135"/>
    </location>
</feature>
<feature type="transmembrane region" description="Helical" evidence="1">
    <location>
        <begin position="37"/>
        <end position="57"/>
    </location>
</feature>
<evidence type="ECO:0000313" key="2">
    <source>
        <dbReference type="Proteomes" id="UP000887578"/>
    </source>
</evidence>
<evidence type="ECO:0000313" key="3">
    <source>
        <dbReference type="WBParaSite" id="PDA_v2.g7690.t1"/>
    </source>
</evidence>
<keyword evidence="1" id="KW-0472">Membrane</keyword>
<proteinExistence type="predicted"/>
<name>A0A914QU83_9BILA</name>